<evidence type="ECO:0000256" key="2">
    <source>
        <dbReference type="ARBA" id="ARBA00022833"/>
    </source>
</evidence>
<dbReference type="PANTHER" id="PTHR46171:SF3">
    <property type="entry name" value="GH10160P"/>
    <property type="match status" value="1"/>
</dbReference>
<dbReference type="InterPro" id="IPR013083">
    <property type="entry name" value="Znf_RING/FYVE/PHD"/>
</dbReference>
<dbReference type="PANTHER" id="PTHR46171">
    <property type="entry name" value="GH10160P"/>
    <property type="match status" value="1"/>
</dbReference>
<evidence type="ECO:0000256" key="4">
    <source>
        <dbReference type="SAM" id="MobiDB-lite"/>
    </source>
</evidence>
<keyword evidence="1 3" id="KW-0863">Zinc-finger</keyword>
<reference evidence="6 7" key="1">
    <citation type="submission" date="2020-08" db="EMBL/GenBank/DDBJ databases">
        <authorList>
            <person name="Hejnol A."/>
        </authorList>
    </citation>
    <scope>NUCLEOTIDE SEQUENCE [LARGE SCALE GENOMIC DNA]</scope>
</reference>
<feature type="domain" description="RING-type" evidence="5">
    <location>
        <begin position="222"/>
        <end position="256"/>
    </location>
</feature>
<keyword evidence="2" id="KW-0862">Zinc</keyword>
<keyword evidence="1 3" id="KW-0479">Metal-binding</keyword>
<protein>
    <submittedName>
        <fullName evidence="6">DgyrCDS8516</fullName>
    </submittedName>
</protein>
<dbReference type="InterPro" id="IPR001841">
    <property type="entry name" value="Znf_RING"/>
</dbReference>
<feature type="compositionally biased region" description="Pro residues" evidence="4">
    <location>
        <begin position="106"/>
        <end position="117"/>
    </location>
</feature>
<dbReference type="EMBL" id="CAJFCJ010000011">
    <property type="protein sequence ID" value="CAD5119937.1"/>
    <property type="molecule type" value="Genomic_DNA"/>
</dbReference>
<evidence type="ECO:0000313" key="7">
    <source>
        <dbReference type="Proteomes" id="UP000549394"/>
    </source>
</evidence>
<dbReference type="OrthoDB" id="8062037at2759"/>
<evidence type="ECO:0000256" key="1">
    <source>
        <dbReference type="ARBA" id="ARBA00022771"/>
    </source>
</evidence>
<dbReference type="Proteomes" id="UP000549394">
    <property type="component" value="Unassembled WGS sequence"/>
</dbReference>
<proteinExistence type="predicted"/>
<evidence type="ECO:0000256" key="3">
    <source>
        <dbReference type="PROSITE-ProRule" id="PRU00175"/>
    </source>
</evidence>
<dbReference type="AlphaFoldDB" id="A0A7I8VVE7"/>
<sequence>MQPVQPYQQIVPTQFVHQDQVHIPPAQTNPFNICPTHFCTPPQHAHVHQVQQHHHQWPSSTAIDTPHFQQFHRVPIPNRHVMQPPPPIPHFAPIRNRREEENQQQAPPPPPPPPPQYPQTFFHPQYFVQHVPIRRRATFTPGAPAYHTYLLNLIGTLIAGNSGYSSNDYLEDRENLDNYEALLSLAERLGEAKPRGLQKSDIDRITTCKFEECVDEKDQCSCVVCMSDFERGQILRVLPCRHRFHMKCVDKWLKVCIIRFNFMIYF</sequence>
<dbReference type="GO" id="GO:0016567">
    <property type="term" value="P:protein ubiquitination"/>
    <property type="evidence" value="ECO:0007669"/>
    <property type="project" value="TreeGrafter"/>
</dbReference>
<evidence type="ECO:0000259" key="5">
    <source>
        <dbReference type="PROSITE" id="PS50089"/>
    </source>
</evidence>
<dbReference type="PROSITE" id="PS50089">
    <property type="entry name" value="ZF_RING_2"/>
    <property type="match status" value="1"/>
</dbReference>
<accession>A0A7I8VVE7</accession>
<gene>
    <name evidence="6" type="ORF">DGYR_LOCUS8110</name>
</gene>
<dbReference type="Gene3D" id="3.30.40.10">
    <property type="entry name" value="Zinc/RING finger domain, C3HC4 (zinc finger)"/>
    <property type="match status" value="1"/>
</dbReference>
<organism evidence="6 7">
    <name type="scientific">Dimorphilus gyrociliatus</name>
    <dbReference type="NCBI Taxonomy" id="2664684"/>
    <lineage>
        <taxon>Eukaryota</taxon>
        <taxon>Metazoa</taxon>
        <taxon>Spiralia</taxon>
        <taxon>Lophotrochozoa</taxon>
        <taxon>Annelida</taxon>
        <taxon>Polychaeta</taxon>
        <taxon>Polychaeta incertae sedis</taxon>
        <taxon>Dinophilidae</taxon>
        <taxon>Dimorphilus</taxon>
    </lineage>
</organism>
<dbReference type="GO" id="GO:0008270">
    <property type="term" value="F:zinc ion binding"/>
    <property type="evidence" value="ECO:0007669"/>
    <property type="project" value="UniProtKB-KW"/>
</dbReference>
<name>A0A7I8VVE7_9ANNE</name>
<feature type="region of interest" description="Disordered" evidence="4">
    <location>
        <begin position="98"/>
        <end position="119"/>
    </location>
</feature>
<dbReference type="Pfam" id="PF17123">
    <property type="entry name" value="zf-RING_11"/>
    <property type="match status" value="1"/>
</dbReference>
<dbReference type="SUPFAM" id="SSF57850">
    <property type="entry name" value="RING/U-box"/>
    <property type="match status" value="1"/>
</dbReference>
<keyword evidence="7" id="KW-1185">Reference proteome</keyword>
<dbReference type="GO" id="GO:0061630">
    <property type="term" value="F:ubiquitin protein ligase activity"/>
    <property type="evidence" value="ECO:0007669"/>
    <property type="project" value="TreeGrafter"/>
</dbReference>
<comment type="caution">
    <text evidence="6">The sequence shown here is derived from an EMBL/GenBank/DDBJ whole genome shotgun (WGS) entry which is preliminary data.</text>
</comment>
<evidence type="ECO:0000313" key="6">
    <source>
        <dbReference type="EMBL" id="CAD5119937.1"/>
    </source>
</evidence>